<name>D1P877_9GAMM</name>
<sequence length="40" mass="4541">MLIPSKTPQKVRGEVLLARQWNLSSNTENVPQKPRQSPPD</sequence>
<keyword evidence="2" id="KW-1185">Reference proteome</keyword>
<accession>D1P877</accession>
<dbReference type="EMBL" id="ABXV02000084">
    <property type="protein sequence ID" value="EFB70414.1"/>
    <property type="molecule type" value="Genomic_DNA"/>
</dbReference>
<evidence type="ECO:0000313" key="2">
    <source>
        <dbReference type="Proteomes" id="UP000005512"/>
    </source>
</evidence>
<organism evidence="1 2">
    <name type="scientific">Providencia rustigianii DSM 4541</name>
    <dbReference type="NCBI Taxonomy" id="500637"/>
    <lineage>
        <taxon>Bacteria</taxon>
        <taxon>Pseudomonadati</taxon>
        <taxon>Pseudomonadota</taxon>
        <taxon>Gammaproteobacteria</taxon>
        <taxon>Enterobacterales</taxon>
        <taxon>Morganellaceae</taxon>
        <taxon>Providencia</taxon>
    </lineage>
</organism>
<dbReference type="Proteomes" id="UP000005512">
    <property type="component" value="Unassembled WGS sequence"/>
</dbReference>
<evidence type="ECO:0000313" key="1">
    <source>
        <dbReference type="EMBL" id="EFB70414.1"/>
    </source>
</evidence>
<protein>
    <submittedName>
        <fullName evidence="1">Uncharacterized protein</fullName>
    </submittedName>
</protein>
<dbReference type="STRING" id="500637.PROVRUST_08458"/>
<reference evidence="1" key="1">
    <citation type="submission" date="2009-12" db="EMBL/GenBank/DDBJ databases">
        <authorList>
            <person name="Weinstock G."/>
            <person name="Sodergren E."/>
            <person name="Clifton S."/>
            <person name="Fulton L."/>
            <person name="Fulton B."/>
            <person name="Courtney L."/>
            <person name="Fronick C."/>
            <person name="Harrison M."/>
            <person name="Strong C."/>
            <person name="Farmer C."/>
            <person name="Delahaunty K."/>
            <person name="Markovic C."/>
            <person name="Hall O."/>
            <person name="Minx P."/>
            <person name="Tomlinson C."/>
            <person name="Mitreva M."/>
            <person name="Nelson J."/>
            <person name="Hou S."/>
            <person name="Wollam A."/>
            <person name="Pepin K.H."/>
            <person name="Johnson M."/>
            <person name="Bhonagiri V."/>
            <person name="Nash W.E."/>
            <person name="Warren W."/>
            <person name="Chinwalla A."/>
            <person name="Mardis E.R."/>
            <person name="Wilson R.K."/>
        </authorList>
    </citation>
    <scope>NUCLEOTIDE SEQUENCE [LARGE SCALE GENOMIC DNA]</scope>
    <source>
        <strain evidence="1">DSM 4541</strain>
    </source>
</reference>
<dbReference type="HOGENOM" id="CLU_3294959_0_0_6"/>
<gene>
    <name evidence="1" type="ORF">PROVRUST_08458</name>
</gene>
<proteinExistence type="predicted"/>
<comment type="caution">
    <text evidence="1">The sequence shown here is derived from an EMBL/GenBank/DDBJ whole genome shotgun (WGS) entry which is preliminary data.</text>
</comment>
<dbReference type="AlphaFoldDB" id="D1P877"/>